<evidence type="ECO:0000313" key="2">
    <source>
        <dbReference type="EMBL" id="KAK9916039.1"/>
    </source>
</evidence>
<feature type="transmembrane region" description="Helical" evidence="1">
    <location>
        <begin position="73"/>
        <end position="96"/>
    </location>
</feature>
<name>A0ABR2YXJ1_9CHLO</name>
<evidence type="ECO:0000313" key="3">
    <source>
        <dbReference type="Proteomes" id="UP001491310"/>
    </source>
</evidence>
<dbReference type="EMBL" id="JALJOT010000004">
    <property type="protein sequence ID" value="KAK9916039.1"/>
    <property type="molecule type" value="Genomic_DNA"/>
</dbReference>
<proteinExistence type="predicted"/>
<sequence length="123" mass="13233">MPLPASRPAVALIKATRTDVGRTVVVTVAGFLCVLLASPLYDVYSLHAQKHKTDSAETLLSESRRETEASANLSLTLTGVCLALLIIVRAWGLALAEVDDLRTKYGVSNFTDPEPPKVEAKVE</sequence>
<keyword evidence="1" id="KW-1133">Transmembrane helix</keyword>
<dbReference type="Proteomes" id="UP001491310">
    <property type="component" value="Unassembled WGS sequence"/>
</dbReference>
<accession>A0ABR2YXJ1</accession>
<organism evidence="2 3">
    <name type="scientific">Coccomyxa subellipsoidea</name>
    <dbReference type="NCBI Taxonomy" id="248742"/>
    <lineage>
        <taxon>Eukaryota</taxon>
        <taxon>Viridiplantae</taxon>
        <taxon>Chlorophyta</taxon>
        <taxon>core chlorophytes</taxon>
        <taxon>Trebouxiophyceae</taxon>
        <taxon>Trebouxiophyceae incertae sedis</taxon>
        <taxon>Coccomyxaceae</taxon>
        <taxon>Coccomyxa</taxon>
    </lineage>
</organism>
<comment type="caution">
    <text evidence="2">The sequence shown here is derived from an EMBL/GenBank/DDBJ whole genome shotgun (WGS) entry which is preliminary data.</text>
</comment>
<gene>
    <name evidence="2" type="ORF">WJX75_007692</name>
</gene>
<reference evidence="2 3" key="1">
    <citation type="journal article" date="2024" name="Nat. Commun.">
        <title>Phylogenomics reveals the evolutionary origins of lichenization in chlorophyte algae.</title>
        <authorList>
            <person name="Puginier C."/>
            <person name="Libourel C."/>
            <person name="Otte J."/>
            <person name="Skaloud P."/>
            <person name="Haon M."/>
            <person name="Grisel S."/>
            <person name="Petersen M."/>
            <person name="Berrin J.G."/>
            <person name="Delaux P.M."/>
            <person name="Dal Grande F."/>
            <person name="Keller J."/>
        </authorList>
    </citation>
    <scope>NUCLEOTIDE SEQUENCE [LARGE SCALE GENOMIC DNA]</scope>
    <source>
        <strain evidence="2 3">SAG 216-7</strain>
    </source>
</reference>
<protein>
    <recommendedName>
        <fullName evidence="4">Endoplasmic reticulum transmembrane protein</fullName>
    </recommendedName>
</protein>
<evidence type="ECO:0000256" key="1">
    <source>
        <dbReference type="SAM" id="Phobius"/>
    </source>
</evidence>
<evidence type="ECO:0008006" key="4">
    <source>
        <dbReference type="Google" id="ProtNLM"/>
    </source>
</evidence>
<feature type="transmembrane region" description="Helical" evidence="1">
    <location>
        <begin position="20"/>
        <end position="41"/>
    </location>
</feature>
<keyword evidence="3" id="KW-1185">Reference proteome</keyword>
<keyword evidence="1" id="KW-0812">Transmembrane</keyword>
<keyword evidence="1" id="KW-0472">Membrane</keyword>